<dbReference type="InterPro" id="IPR020845">
    <property type="entry name" value="AMP-binding_CS"/>
</dbReference>
<name>A0A9P4M266_9PEZI</name>
<dbReference type="PROSITE" id="PS00455">
    <property type="entry name" value="AMP_BINDING"/>
    <property type="match status" value="1"/>
</dbReference>
<dbReference type="Proteomes" id="UP000799772">
    <property type="component" value="Unassembled WGS sequence"/>
</dbReference>
<feature type="domain" description="AMP-dependent synthetase/ligase" evidence="3">
    <location>
        <begin position="33"/>
        <end position="336"/>
    </location>
</feature>
<proteinExistence type="predicted"/>
<dbReference type="EMBL" id="ML978135">
    <property type="protein sequence ID" value="KAF2094210.1"/>
    <property type="molecule type" value="Genomic_DNA"/>
</dbReference>
<keyword evidence="2" id="KW-0597">Phosphoprotein</keyword>
<dbReference type="SUPFAM" id="SSF56801">
    <property type="entry name" value="Acetyl-CoA synthetase-like"/>
    <property type="match status" value="1"/>
</dbReference>
<dbReference type="OrthoDB" id="429813at2759"/>
<organism evidence="4 5">
    <name type="scientific">Rhizodiscina lignyota</name>
    <dbReference type="NCBI Taxonomy" id="1504668"/>
    <lineage>
        <taxon>Eukaryota</taxon>
        <taxon>Fungi</taxon>
        <taxon>Dikarya</taxon>
        <taxon>Ascomycota</taxon>
        <taxon>Pezizomycotina</taxon>
        <taxon>Dothideomycetes</taxon>
        <taxon>Pleosporomycetidae</taxon>
        <taxon>Aulographales</taxon>
        <taxon>Rhizodiscinaceae</taxon>
        <taxon>Rhizodiscina</taxon>
    </lineage>
</organism>
<evidence type="ECO:0000313" key="5">
    <source>
        <dbReference type="Proteomes" id="UP000799772"/>
    </source>
</evidence>
<evidence type="ECO:0000259" key="3">
    <source>
        <dbReference type="Pfam" id="PF00501"/>
    </source>
</evidence>
<dbReference type="Gene3D" id="3.40.50.12780">
    <property type="entry name" value="N-terminal domain of ligase-like"/>
    <property type="match status" value="1"/>
</dbReference>
<sequence>MAIESGRLLPVVVDEVARKDPSRVWASVPKEGTTIANGFRDITFKNLAAAINHLCWHLGPKLGQSTNYTTVAYFGPADPSWHIVMLSLAKLGFKLLCSAGRNSLQMHLNLMEAMDCHIILHAPGQDIKFIADARPMRVLEIPSLMELLNYPVAPAEYSFTKKYEDIKFDPLVVLHTSGSTGMPKPIVLRYEYSASADRMSRLEPFDGRITWCEEYSKRTRCYIPFPPWHAAGLLVLGAHWSIFGEMIQVFHSPHLPPNAEAAMGVIKYGNVEKMLSPPSQLQDLVATEGGLEALSKLSRVGFAGGPLDTAAGDAISKCTTLHTLVGTTEANMPGAQYVENDHWNYTYFRPDVGVNWRDVGAGVFELVLKRDSKFDKYSSIFATFPQLDEFSTSDLYSKHPTEPNLWKYEGRTDDLIVFANAGKLNPLAYEEALRTNPHINAALVIGNGRRNPSVLLELAESIPTSLEKILETMSSIWHTIEAANAVSPKHGIISRSHILVARPNKPFLRTSKGTIRRQVTLTEYKNEIDELYTSLEEPRPLIEAMPAAESVNGVHESRETTVAA</sequence>
<dbReference type="PANTHER" id="PTHR43439">
    <property type="entry name" value="PHENYLACETATE-COENZYME A LIGASE"/>
    <property type="match status" value="1"/>
</dbReference>
<keyword evidence="1" id="KW-0596">Phosphopantetheine</keyword>
<dbReference type="InterPro" id="IPR051414">
    <property type="entry name" value="Adenylate-forming_Reductase"/>
</dbReference>
<dbReference type="InterPro" id="IPR042099">
    <property type="entry name" value="ANL_N_sf"/>
</dbReference>
<keyword evidence="5" id="KW-1185">Reference proteome</keyword>
<dbReference type="Pfam" id="PF00501">
    <property type="entry name" value="AMP-binding"/>
    <property type="match status" value="1"/>
</dbReference>
<comment type="caution">
    <text evidence="4">The sequence shown here is derived from an EMBL/GenBank/DDBJ whole genome shotgun (WGS) entry which is preliminary data.</text>
</comment>
<gene>
    <name evidence="4" type="ORF">NA57DRAFT_80625</name>
</gene>
<dbReference type="InterPro" id="IPR000873">
    <property type="entry name" value="AMP-dep_synth/lig_dom"/>
</dbReference>
<protein>
    <submittedName>
        <fullName evidence="4">Acetyl-CoA synthetase-like protein</fullName>
    </submittedName>
</protein>
<evidence type="ECO:0000256" key="1">
    <source>
        <dbReference type="ARBA" id="ARBA00022450"/>
    </source>
</evidence>
<dbReference type="Pfam" id="PF23562">
    <property type="entry name" value="AMP-binding_C_3"/>
    <property type="match status" value="1"/>
</dbReference>
<dbReference type="AlphaFoldDB" id="A0A9P4M266"/>
<dbReference type="PANTHER" id="PTHR43439:SF2">
    <property type="entry name" value="ENZYME, PUTATIVE (JCVI)-RELATED"/>
    <property type="match status" value="1"/>
</dbReference>
<evidence type="ECO:0000313" key="4">
    <source>
        <dbReference type="EMBL" id="KAF2094210.1"/>
    </source>
</evidence>
<evidence type="ECO:0000256" key="2">
    <source>
        <dbReference type="ARBA" id="ARBA00022553"/>
    </source>
</evidence>
<reference evidence="4" key="1">
    <citation type="journal article" date="2020" name="Stud. Mycol.">
        <title>101 Dothideomycetes genomes: a test case for predicting lifestyles and emergence of pathogens.</title>
        <authorList>
            <person name="Haridas S."/>
            <person name="Albert R."/>
            <person name="Binder M."/>
            <person name="Bloem J."/>
            <person name="Labutti K."/>
            <person name="Salamov A."/>
            <person name="Andreopoulos B."/>
            <person name="Baker S."/>
            <person name="Barry K."/>
            <person name="Bills G."/>
            <person name="Bluhm B."/>
            <person name="Cannon C."/>
            <person name="Castanera R."/>
            <person name="Culley D."/>
            <person name="Daum C."/>
            <person name="Ezra D."/>
            <person name="Gonzalez J."/>
            <person name="Henrissat B."/>
            <person name="Kuo A."/>
            <person name="Liang C."/>
            <person name="Lipzen A."/>
            <person name="Lutzoni F."/>
            <person name="Magnuson J."/>
            <person name="Mondo S."/>
            <person name="Nolan M."/>
            <person name="Ohm R."/>
            <person name="Pangilinan J."/>
            <person name="Park H.-J."/>
            <person name="Ramirez L."/>
            <person name="Alfaro M."/>
            <person name="Sun H."/>
            <person name="Tritt A."/>
            <person name="Yoshinaga Y."/>
            <person name="Zwiers L.-H."/>
            <person name="Turgeon B."/>
            <person name="Goodwin S."/>
            <person name="Spatafora J."/>
            <person name="Crous P."/>
            <person name="Grigoriev I."/>
        </authorList>
    </citation>
    <scope>NUCLEOTIDE SEQUENCE</scope>
    <source>
        <strain evidence="4">CBS 133067</strain>
    </source>
</reference>
<accession>A0A9P4M266</accession>